<reference evidence="1 2" key="1">
    <citation type="submission" date="2018-01" db="EMBL/GenBank/DDBJ databases">
        <title>Denitrification phenotypes of diverse strains of Pseudomonas stutzeri.</title>
        <authorList>
            <person name="Milligan D.A."/>
            <person name="Bergaust L."/>
            <person name="Bakken L.R."/>
            <person name="Frostegard A."/>
        </authorList>
    </citation>
    <scope>NUCLEOTIDE SEQUENCE [LARGE SCALE GENOMIC DNA]</scope>
    <source>
        <strain evidence="1 2">24a13</strain>
    </source>
</reference>
<proteinExistence type="predicted"/>
<evidence type="ECO:0008006" key="3">
    <source>
        <dbReference type="Google" id="ProtNLM"/>
    </source>
</evidence>
<evidence type="ECO:0000313" key="1">
    <source>
        <dbReference type="EMBL" id="POH82558.1"/>
    </source>
</evidence>
<gene>
    <name evidence="1" type="ORF">CXK91_14655</name>
</gene>
<name>A0A2S4AM39_STUST</name>
<sequence length="288" mass="31697">MSKAAQRAGASIAHVVGLISVICLLAACQSTRAPLTVAPEPRSRVAVMIDFDEQSRTTWIGNGFAHENIKSTPQPGWQLNEVLGGTLMERLAADGHDYQLRKFAGLGLVIRRRLQGGSTEGFITLPRAMTNPSIVAFAKPDLESNLNEVFGLEYRALKEVGADYLVLLRQLPLVADPSSKDGSDRRVLNSYGYYLKCDRTYAECEVPRALLRGVVEIIDLRQMRYVGSYGFFRNIPMPLDHNGSGEVSPEARALIDAHLKTLSLEIEQFLSNKGLLGPRKPMTQGINT</sequence>
<evidence type="ECO:0000313" key="2">
    <source>
        <dbReference type="Proteomes" id="UP000237068"/>
    </source>
</evidence>
<comment type="caution">
    <text evidence="1">The sequence shown here is derived from an EMBL/GenBank/DDBJ whole genome shotgun (WGS) entry which is preliminary data.</text>
</comment>
<organism evidence="1 2">
    <name type="scientific">Stutzerimonas stutzeri</name>
    <name type="common">Pseudomonas stutzeri</name>
    <dbReference type="NCBI Taxonomy" id="316"/>
    <lineage>
        <taxon>Bacteria</taxon>
        <taxon>Pseudomonadati</taxon>
        <taxon>Pseudomonadota</taxon>
        <taxon>Gammaproteobacteria</taxon>
        <taxon>Pseudomonadales</taxon>
        <taxon>Pseudomonadaceae</taxon>
        <taxon>Stutzerimonas</taxon>
    </lineage>
</organism>
<accession>A0A2S4AM39</accession>
<protein>
    <recommendedName>
        <fullName evidence="3">Lipoprotein</fullName>
    </recommendedName>
</protein>
<dbReference type="Proteomes" id="UP000237068">
    <property type="component" value="Unassembled WGS sequence"/>
</dbReference>
<dbReference type="AlphaFoldDB" id="A0A2S4AM39"/>
<dbReference type="EMBL" id="PPXG01000005">
    <property type="protein sequence ID" value="POH82558.1"/>
    <property type="molecule type" value="Genomic_DNA"/>
</dbReference>
<dbReference type="PROSITE" id="PS51257">
    <property type="entry name" value="PROKAR_LIPOPROTEIN"/>
    <property type="match status" value="1"/>
</dbReference>